<dbReference type="AlphaFoldDB" id="A0A221SUW3"/>
<dbReference type="RefSeq" id="WP_027462147.1">
    <property type="nucleotide sequence ID" value="NZ_CP021081.1"/>
</dbReference>
<evidence type="ECO:0000313" key="3">
    <source>
        <dbReference type="EMBL" id="ASN80432.1"/>
    </source>
</evidence>
<dbReference type="Pfam" id="PF00149">
    <property type="entry name" value="Metallophos"/>
    <property type="match status" value="1"/>
</dbReference>
<dbReference type="Proteomes" id="UP000259030">
    <property type="component" value="Chromosome"/>
</dbReference>
<evidence type="ECO:0000256" key="1">
    <source>
        <dbReference type="SAM" id="SignalP"/>
    </source>
</evidence>
<name>A0A221SUW3_9DEIO</name>
<evidence type="ECO:0000259" key="2">
    <source>
        <dbReference type="Pfam" id="PF00149"/>
    </source>
</evidence>
<dbReference type="GO" id="GO:0016787">
    <property type="term" value="F:hydrolase activity"/>
    <property type="evidence" value="ECO:0007669"/>
    <property type="project" value="InterPro"/>
</dbReference>
<dbReference type="SUPFAM" id="SSF56300">
    <property type="entry name" value="Metallo-dependent phosphatases"/>
    <property type="match status" value="1"/>
</dbReference>
<reference evidence="3 4" key="1">
    <citation type="submission" date="2017-05" db="EMBL/GenBank/DDBJ databases">
        <title>The complete genome sequence of Deinococcus ficus isolated from the rhizosphere of the Ficus religiosa L. in Taiwan.</title>
        <authorList>
            <person name="Wu K.-M."/>
            <person name="Liao T.-L."/>
            <person name="Liu Y.-M."/>
            <person name="Young C.-C."/>
            <person name="Tsai S.-F."/>
        </authorList>
    </citation>
    <scope>NUCLEOTIDE SEQUENCE [LARGE SCALE GENOMIC DNA]</scope>
    <source>
        <strain evidence="3 4">CC-FR2-10</strain>
    </source>
</reference>
<dbReference type="STRING" id="317577.GCA_000419625_00156"/>
<feature type="chain" id="PRO_5011225814" evidence="1">
    <location>
        <begin position="21"/>
        <end position="320"/>
    </location>
</feature>
<dbReference type="InterPro" id="IPR004843">
    <property type="entry name" value="Calcineurin-like_PHP"/>
</dbReference>
<dbReference type="KEGG" id="dfc:DFI_04900"/>
<dbReference type="InterPro" id="IPR029052">
    <property type="entry name" value="Metallo-depent_PP-like"/>
</dbReference>
<sequence>MRRRRLALTLLLLTPGLLGAAPPAPEVVRVVVLSDFNGAYGSTTYPPAVKRVVGRIVNEWRPDAVLSAGDLIAGQKASLTDAAVQAMWAAFDRDVQGPLARAGIPFAFTLGNHDASLARDRREAQAYWTAHPPAVAFADRAAFPFRFSFTLGGGSVFVVSLDAAGPQVSGEQRAWLRAQLASPAARRAGIRLVLGHLPLAGVSAGKNRPGEVLAGAAELRQIMEAGEVLAYVHGHHAAYYPGRLGGLNILSSGGIGGRDYVGVPGTARSTVTLLTLRPAEGRATFQTFDAETGREVPTASLPAALNGLNGPLRRVTDFRR</sequence>
<protein>
    <submittedName>
        <fullName evidence="3">Metallophosphoesterase</fullName>
    </submittedName>
</protein>
<proteinExistence type="predicted"/>
<dbReference type="EMBL" id="CP021081">
    <property type="protein sequence ID" value="ASN80432.1"/>
    <property type="molecule type" value="Genomic_DNA"/>
</dbReference>
<keyword evidence="1" id="KW-0732">Signal</keyword>
<gene>
    <name evidence="3" type="ORF">DFI_04900</name>
</gene>
<dbReference type="Gene3D" id="3.60.21.10">
    <property type="match status" value="1"/>
</dbReference>
<feature type="domain" description="Calcineurin-like phosphoesterase" evidence="2">
    <location>
        <begin position="29"/>
        <end position="236"/>
    </location>
</feature>
<organism evidence="3 4">
    <name type="scientific">Deinococcus ficus</name>
    <dbReference type="NCBI Taxonomy" id="317577"/>
    <lineage>
        <taxon>Bacteria</taxon>
        <taxon>Thermotogati</taxon>
        <taxon>Deinococcota</taxon>
        <taxon>Deinococci</taxon>
        <taxon>Deinococcales</taxon>
        <taxon>Deinococcaceae</taxon>
        <taxon>Deinococcus</taxon>
    </lineage>
</organism>
<accession>A0A221SUW3</accession>
<feature type="signal peptide" evidence="1">
    <location>
        <begin position="1"/>
        <end position="20"/>
    </location>
</feature>
<evidence type="ECO:0000313" key="4">
    <source>
        <dbReference type="Proteomes" id="UP000259030"/>
    </source>
</evidence>
<keyword evidence="4" id="KW-1185">Reference proteome</keyword>